<dbReference type="KEGG" id="hch:HCH_04550"/>
<organism evidence="1 2">
    <name type="scientific">Hahella chejuensis (strain KCTC 2396)</name>
    <dbReference type="NCBI Taxonomy" id="349521"/>
    <lineage>
        <taxon>Bacteria</taxon>
        <taxon>Pseudomonadati</taxon>
        <taxon>Pseudomonadota</taxon>
        <taxon>Gammaproteobacteria</taxon>
        <taxon>Oceanospirillales</taxon>
        <taxon>Hahellaceae</taxon>
        <taxon>Hahella</taxon>
    </lineage>
</organism>
<dbReference type="RefSeq" id="WP_011398317.1">
    <property type="nucleotide sequence ID" value="NC_007645.1"/>
</dbReference>
<dbReference type="NCBIfam" id="TIGR01725">
    <property type="entry name" value="phge_HK97_gp10"/>
    <property type="match status" value="1"/>
</dbReference>
<name>Q2SDM4_HAHCH</name>
<dbReference type="eggNOG" id="ENOG5033DVK">
    <property type="taxonomic scope" value="Bacteria"/>
</dbReference>
<dbReference type="Proteomes" id="UP000000238">
    <property type="component" value="Chromosome"/>
</dbReference>
<dbReference type="Pfam" id="PF04883">
    <property type="entry name" value="HK97-gp10_like"/>
    <property type="match status" value="1"/>
</dbReference>
<keyword evidence="2" id="KW-1185">Reference proteome</keyword>
<evidence type="ECO:0000313" key="2">
    <source>
        <dbReference type="Proteomes" id="UP000000238"/>
    </source>
</evidence>
<evidence type="ECO:0000313" key="1">
    <source>
        <dbReference type="EMBL" id="ABC31250.1"/>
    </source>
</evidence>
<dbReference type="HOGENOM" id="CLU_1600398_0_0_6"/>
<sequence length="166" mass="18479">MSSGVKISGLRELHQALQQLGKQAANKAARDGLTEAAKTFRKEIRQGAPVKSGHLRKHIRYKLRRDRSGRGFTGRVGVHPKAYYARFIEFGAAPHAIPNPTTGRGRNKRKNKKRLRIGSQVVAGVNHPGIAPRPFLRPAFLRAKDAAIKAAGKRMWHSIIQARARR</sequence>
<gene>
    <name evidence="1" type="ordered locus">HCH_04550</name>
</gene>
<dbReference type="EMBL" id="CP000155">
    <property type="protein sequence ID" value="ABC31250.1"/>
    <property type="molecule type" value="Genomic_DNA"/>
</dbReference>
<proteinExistence type="predicted"/>
<dbReference type="InterPro" id="IPR010064">
    <property type="entry name" value="HK97-gp10_tail"/>
</dbReference>
<protein>
    <submittedName>
        <fullName evidence="1">Bacteriophage TP901-1 ORF40-like protein</fullName>
    </submittedName>
</protein>
<dbReference type="AlphaFoldDB" id="Q2SDM4"/>
<dbReference type="OrthoDB" id="5736381at2"/>
<reference evidence="1 2" key="1">
    <citation type="journal article" date="2005" name="Nucleic Acids Res.">
        <title>Genomic blueprint of Hahella chejuensis, a marine microbe producing an algicidal agent.</title>
        <authorList>
            <person name="Jeong H."/>
            <person name="Yim J.H."/>
            <person name="Lee C."/>
            <person name="Choi S.-H."/>
            <person name="Park Y.K."/>
            <person name="Yoon S.H."/>
            <person name="Hur C.-G."/>
            <person name="Kang H.-Y."/>
            <person name="Kim D."/>
            <person name="Lee H.H."/>
            <person name="Park K.H."/>
            <person name="Park S.-H."/>
            <person name="Park H.-S."/>
            <person name="Lee H.K."/>
            <person name="Oh T.K."/>
            <person name="Kim J.F."/>
        </authorList>
    </citation>
    <scope>NUCLEOTIDE SEQUENCE [LARGE SCALE GENOMIC DNA]</scope>
    <source>
        <strain evidence="1 2">KCTC 2396</strain>
    </source>
</reference>
<dbReference type="STRING" id="349521.HCH_04550"/>
<accession>Q2SDM4</accession>